<sequence>MTCTHPQHGSQFYENSMSSLESQSADLTPWLDMSNLSASSLPIANDLLRTPAEDYEAYSCQFTTAPAQVTSPSDQEGHYNMEELQIYGCYPGPLMLNYPGE</sequence>
<organism evidence="1 2">
    <name type="scientific">Characodon lateralis</name>
    <dbReference type="NCBI Taxonomy" id="208331"/>
    <lineage>
        <taxon>Eukaryota</taxon>
        <taxon>Metazoa</taxon>
        <taxon>Chordata</taxon>
        <taxon>Craniata</taxon>
        <taxon>Vertebrata</taxon>
        <taxon>Euteleostomi</taxon>
        <taxon>Actinopterygii</taxon>
        <taxon>Neopterygii</taxon>
        <taxon>Teleostei</taxon>
        <taxon>Neoteleostei</taxon>
        <taxon>Acanthomorphata</taxon>
        <taxon>Ovalentaria</taxon>
        <taxon>Atherinomorphae</taxon>
        <taxon>Cyprinodontiformes</taxon>
        <taxon>Goodeidae</taxon>
        <taxon>Characodon</taxon>
    </lineage>
</organism>
<proteinExistence type="predicted"/>
<comment type="caution">
    <text evidence="1">The sequence shown here is derived from an EMBL/GenBank/DDBJ whole genome shotgun (WGS) entry which is preliminary data.</text>
</comment>
<reference evidence="1 2" key="1">
    <citation type="submission" date="2021-06" db="EMBL/GenBank/DDBJ databases">
        <authorList>
            <person name="Palmer J.M."/>
        </authorList>
    </citation>
    <scope>NUCLEOTIDE SEQUENCE [LARGE SCALE GENOMIC DNA]</scope>
    <source>
        <strain evidence="1 2">CL_MEX2019</strain>
        <tissue evidence="1">Muscle</tissue>
    </source>
</reference>
<dbReference type="Proteomes" id="UP001352852">
    <property type="component" value="Unassembled WGS sequence"/>
</dbReference>
<dbReference type="EMBL" id="JAHUTJ010002753">
    <property type="protein sequence ID" value="MED6265363.1"/>
    <property type="molecule type" value="Genomic_DNA"/>
</dbReference>
<evidence type="ECO:0000313" key="2">
    <source>
        <dbReference type="Proteomes" id="UP001352852"/>
    </source>
</evidence>
<evidence type="ECO:0000313" key="1">
    <source>
        <dbReference type="EMBL" id="MED6265363.1"/>
    </source>
</evidence>
<accession>A0ABU7CV14</accession>
<gene>
    <name evidence="1" type="ORF">CHARACLAT_024690</name>
</gene>
<name>A0ABU7CV14_9TELE</name>
<protein>
    <submittedName>
        <fullName evidence="1">Uncharacterized protein</fullName>
    </submittedName>
</protein>
<keyword evidence="2" id="KW-1185">Reference proteome</keyword>
<feature type="non-terminal residue" evidence="1">
    <location>
        <position position="101"/>
    </location>
</feature>